<organism evidence="8 9">
    <name type="scientific">Martelella alba</name>
    <dbReference type="NCBI Taxonomy" id="2590451"/>
    <lineage>
        <taxon>Bacteria</taxon>
        <taxon>Pseudomonadati</taxon>
        <taxon>Pseudomonadota</taxon>
        <taxon>Alphaproteobacteria</taxon>
        <taxon>Hyphomicrobiales</taxon>
        <taxon>Aurantimonadaceae</taxon>
        <taxon>Martelella</taxon>
    </lineage>
</organism>
<keyword evidence="9" id="KW-1185">Reference proteome</keyword>
<dbReference type="Pfam" id="PF09335">
    <property type="entry name" value="VTT_dom"/>
    <property type="match status" value="1"/>
</dbReference>
<name>A0A506U584_9HYPH</name>
<dbReference type="Proteomes" id="UP000318801">
    <property type="component" value="Unassembled WGS sequence"/>
</dbReference>
<dbReference type="InterPro" id="IPR032816">
    <property type="entry name" value="VTT_dom"/>
</dbReference>
<feature type="transmembrane region" description="Helical" evidence="6">
    <location>
        <begin position="142"/>
        <end position="163"/>
    </location>
</feature>
<feature type="domain" description="VTT" evidence="7">
    <location>
        <begin position="34"/>
        <end position="159"/>
    </location>
</feature>
<keyword evidence="3 6" id="KW-0812">Transmembrane</keyword>
<dbReference type="GO" id="GO:0005886">
    <property type="term" value="C:plasma membrane"/>
    <property type="evidence" value="ECO:0007669"/>
    <property type="project" value="UniProtKB-SubCell"/>
</dbReference>
<dbReference type="EMBL" id="VHLG01000009">
    <property type="protein sequence ID" value="TPW29523.1"/>
    <property type="molecule type" value="Genomic_DNA"/>
</dbReference>
<feature type="transmembrane region" description="Helical" evidence="6">
    <location>
        <begin position="16"/>
        <end position="34"/>
    </location>
</feature>
<proteinExistence type="predicted"/>
<keyword evidence="2" id="KW-1003">Cell membrane</keyword>
<evidence type="ECO:0000256" key="6">
    <source>
        <dbReference type="SAM" id="Phobius"/>
    </source>
</evidence>
<dbReference type="OrthoDB" id="9813426at2"/>
<evidence type="ECO:0000256" key="3">
    <source>
        <dbReference type="ARBA" id="ARBA00022692"/>
    </source>
</evidence>
<dbReference type="AlphaFoldDB" id="A0A506U584"/>
<keyword evidence="4 6" id="KW-1133">Transmembrane helix</keyword>
<evidence type="ECO:0000313" key="8">
    <source>
        <dbReference type="EMBL" id="TPW29523.1"/>
    </source>
</evidence>
<accession>A0A506U584</accession>
<comment type="subcellular location">
    <subcellularLocation>
        <location evidence="1">Cell membrane</location>
        <topology evidence="1">Multi-pass membrane protein</topology>
    </subcellularLocation>
</comment>
<evidence type="ECO:0000256" key="5">
    <source>
        <dbReference type="ARBA" id="ARBA00023136"/>
    </source>
</evidence>
<keyword evidence="5 6" id="KW-0472">Membrane</keyword>
<evidence type="ECO:0000259" key="7">
    <source>
        <dbReference type="Pfam" id="PF09335"/>
    </source>
</evidence>
<evidence type="ECO:0000313" key="9">
    <source>
        <dbReference type="Proteomes" id="UP000318801"/>
    </source>
</evidence>
<evidence type="ECO:0000256" key="4">
    <source>
        <dbReference type="ARBA" id="ARBA00022989"/>
    </source>
</evidence>
<feature type="transmembrane region" description="Helical" evidence="6">
    <location>
        <begin position="175"/>
        <end position="196"/>
    </location>
</feature>
<gene>
    <name evidence="8" type="ORF">FJU08_13800</name>
</gene>
<dbReference type="PANTHER" id="PTHR42709:SF6">
    <property type="entry name" value="UNDECAPRENYL PHOSPHATE TRANSPORTER A"/>
    <property type="match status" value="1"/>
</dbReference>
<reference evidence="8 9" key="1">
    <citation type="submission" date="2019-06" db="EMBL/GenBank/DDBJ databases">
        <authorList>
            <person name="Li M."/>
        </authorList>
    </citation>
    <scope>NUCLEOTIDE SEQUENCE [LARGE SCALE GENOMIC DNA]</scope>
    <source>
        <strain evidence="8 9">BGMRC2036</strain>
    </source>
</reference>
<comment type="caution">
    <text evidence="8">The sequence shown here is derived from an EMBL/GenBank/DDBJ whole genome shotgun (WGS) entry which is preliminary data.</text>
</comment>
<feature type="transmembrane region" description="Helical" evidence="6">
    <location>
        <begin position="54"/>
        <end position="78"/>
    </location>
</feature>
<evidence type="ECO:0000256" key="2">
    <source>
        <dbReference type="ARBA" id="ARBA00022475"/>
    </source>
</evidence>
<protein>
    <submittedName>
        <fullName evidence="8">DedA family protein</fullName>
    </submittedName>
</protein>
<dbReference type="PANTHER" id="PTHR42709">
    <property type="entry name" value="ALKALINE PHOSPHATASE LIKE PROTEIN"/>
    <property type="match status" value="1"/>
</dbReference>
<sequence length="206" mass="23179">MTAELSTYIMSTIDSAGYWAVGILMALESACLPIPSEVVMPFAGYLASIGHMDLIIAATVGAVGCNIGSTLAYLAGYYGGRPFIERWGRYILINHAEIEKVVRFFDRYGAAAVFIARLLPIVRSFISLPAGISKMPQWKFQLYSFLGSWPWCFVLAFIGFRLGKAWQNSPWLREMMHSFHLAIAIMIAFSILLYLFHKFRKSQDDI</sequence>
<dbReference type="InterPro" id="IPR051311">
    <property type="entry name" value="DedA_domain"/>
</dbReference>
<evidence type="ECO:0000256" key="1">
    <source>
        <dbReference type="ARBA" id="ARBA00004651"/>
    </source>
</evidence>